<dbReference type="RefSeq" id="WP_056992037.1">
    <property type="nucleotide sequence ID" value="NZ_JQCE01000005.1"/>
</dbReference>
<dbReference type="AlphaFoldDB" id="A0A0R2N575"/>
<comment type="caution">
    <text evidence="2">The sequence shown here is derived from an EMBL/GenBank/DDBJ whole genome shotgun (WGS) entry which is preliminary data.</text>
</comment>
<dbReference type="Pfam" id="PF06908">
    <property type="entry name" value="YpsA"/>
    <property type="match status" value="1"/>
</dbReference>
<dbReference type="PANTHER" id="PTHR38440:SF1">
    <property type="entry name" value="UPF0398 PROTEIN SPR0331"/>
    <property type="match status" value="1"/>
</dbReference>
<organism evidence="2 3">
    <name type="scientific">Lacticaseibacillus saniviri JCM 17471 = DSM 24301</name>
    <dbReference type="NCBI Taxonomy" id="1293598"/>
    <lineage>
        <taxon>Bacteria</taxon>
        <taxon>Bacillati</taxon>
        <taxon>Bacillota</taxon>
        <taxon>Bacilli</taxon>
        <taxon>Lactobacillales</taxon>
        <taxon>Lactobacillaceae</taxon>
        <taxon>Lacticaseibacillus</taxon>
    </lineage>
</organism>
<dbReference type="PIRSF" id="PIRSF021290">
    <property type="entry name" value="DUF1273"/>
    <property type="match status" value="1"/>
</dbReference>
<sequence>MDRLWLTGYRSYEMNVYGDSDPKLPIIKETLKNQLIQALDNGMTWLISGGELGTEQWGLEVGIALKADYPDLQTSLMTPFTDFGSRWQEDNQDKLSALKAQVDFTASVSQAPYQKPAQLSGYMQFMLQHTDGALLLYDPEVEGKPKFQYAAIQRYQENHDYPLTLITLEDLEEEARNLADQQNDYFQN</sequence>
<evidence type="ECO:0000256" key="1">
    <source>
        <dbReference type="HAMAP-Rule" id="MF_01575"/>
    </source>
</evidence>
<keyword evidence="3" id="KW-1185">Reference proteome</keyword>
<dbReference type="PANTHER" id="PTHR38440">
    <property type="entry name" value="UPF0398 PROTEIN YPSA"/>
    <property type="match status" value="1"/>
</dbReference>
<evidence type="ECO:0000313" key="2">
    <source>
        <dbReference type="EMBL" id="KRO18218.1"/>
    </source>
</evidence>
<dbReference type="EMBL" id="JQCE01000005">
    <property type="protein sequence ID" value="KRO18218.1"/>
    <property type="molecule type" value="Genomic_DNA"/>
</dbReference>
<dbReference type="Proteomes" id="UP000050969">
    <property type="component" value="Unassembled WGS sequence"/>
</dbReference>
<name>A0A0R2N575_9LACO</name>
<comment type="similarity">
    <text evidence="1">Belongs to the UPF0398 family.</text>
</comment>
<accession>A0A0R2N575</accession>
<dbReference type="Gene3D" id="3.40.50.450">
    <property type="match status" value="1"/>
</dbReference>
<dbReference type="PATRIC" id="fig|1293598.4.peg.1413"/>
<evidence type="ECO:0000313" key="3">
    <source>
        <dbReference type="Proteomes" id="UP000050969"/>
    </source>
</evidence>
<dbReference type="NCBIfam" id="NF010181">
    <property type="entry name" value="PRK13660.1"/>
    <property type="match status" value="1"/>
</dbReference>
<dbReference type="STRING" id="1293598.IV56_GL001349"/>
<dbReference type="InterPro" id="IPR010697">
    <property type="entry name" value="YspA"/>
</dbReference>
<protein>
    <recommendedName>
        <fullName evidence="1">UPF0398 protein IV56_GL001349</fullName>
    </recommendedName>
</protein>
<gene>
    <name evidence="2" type="ORF">IV56_GL001349</name>
</gene>
<dbReference type="HAMAP" id="MF_01575">
    <property type="entry name" value="UPF0398"/>
    <property type="match status" value="1"/>
</dbReference>
<dbReference type="SUPFAM" id="SSF102405">
    <property type="entry name" value="MCP/YpsA-like"/>
    <property type="match status" value="1"/>
</dbReference>
<proteinExistence type="inferred from homology"/>
<reference evidence="2 3" key="1">
    <citation type="journal article" date="2015" name="Genome Announc.">
        <title>Expanding the biotechnology potential of lactobacilli through comparative genomics of 213 strains and associated genera.</title>
        <authorList>
            <person name="Sun Z."/>
            <person name="Harris H.M."/>
            <person name="McCann A."/>
            <person name="Guo C."/>
            <person name="Argimon S."/>
            <person name="Zhang W."/>
            <person name="Yang X."/>
            <person name="Jeffery I.B."/>
            <person name="Cooney J.C."/>
            <person name="Kagawa T.F."/>
            <person name="Liu W."/>
            <person name="Song Y."/>
            <person name="Salvetti E."/>
            <person name="Wrobel A."/>
            <person name="Rasinkangas P."/>
            <person name="Parkhill J."/>
            <person name="Rea M.C."/>
            <person name="O'Sullivan O."/>
            <person name="Ritari J."/>
            <person name="Douillard F.P."/>
            <person name="Paul Ross R."/>
            <person name="Yang R."/>
            <person name="Briner A.E."/>
            <person name="Felis G.E."/>
            <person name="de Vos W.M."/>
            <person name="Barrangou R."/>
            <person name="Klaenhammer T.R."/>
            <person name="Caufield P.W."/>
            <person name="Cui Y."/>
            <person name="Zhang H."/>
            <person name="O'Toole P.W."/>
        </authorList>
    </citation>
    <scope>NUCLEOTIDE SEQUENCE [LARGE SCALE GENOMIC DNA]</scope>
    <source>
        <strain evidence="2 3">DSM 24301</strain>
    </source>
</reference>